<dbReference type="AlphaFoldDB" id="A0A4C1VSX4"/>
<dbReference type="EMBL" id="BGZK01000414">
    <property type="protein sequence ID" value="GBP42246.1"/>
    <property type="molecule type" value="Genomic_DNA"/>
</dbReference>
<organism evidence="1 2">
    <name type="scientific">Eumeta variegata</name>
    <name type="common">Bagworm moth</name>
    <name type="synonym">Eumeta japonica</name>
    <dbReference type="NCBI Taxonomy" id="151549"/>
    <lineage>
        <taxon>Eukaryota</taxon>
        <taxon>Metazoa</taxon>
        <taxon>Ecdysozoa</taxon>
        <taxon>Arthropoda</taxon>
        <taxon>Hexapoda</taxon>
        <taxon>Insecta</taxon>
        <taxon>Pterygota</taxon>
        <taxon>Neoptera</taxon>
        <taxon>Endopterygota</taxon>
        <taxon>Lepidoptera</taxon>
        <taxon>Glossata</taxon>
        <taxon>Ditrysia</taxon>
        <taxon>Tineoidea</taxon>
        <taxon>Psychidae</taxon>
        <taxon>Oiketicinae</taxon>
        <taxon>Eumeta</taxon>
    </lineage>
</organism>
<protein>
    <submittedName>
        <fullName evidence="1">Uncharacterized protein</fullName>
    </submittedName>
</protein>
<proteinExistence type="predicted"/>
<evidence type="ECO:0000313" key="1">
    <source>
        <dbReference type="EMBL" id="GBP42246.1"/>
    </source>
</evidence>
<dbReference type="OrthoDB" id="2433005at2759"/>
<comment type="caution">
    <text evidence="1">The sequence shown here is derived from an EMBL/GenBank/DDBJ whole genome shotgun (WGS) entry which is preliminary data.</text>
</comment>
<sequence length="160" mass="18543">MSKVPARRDDRRARLASRQLFCYCDAEYMRPVAYVYRSFKSMTKNRQQLVERTCQSCGLYFCSKKNVKAQINSFHKKPSPSNNSLEMHNVRPSHILTRRSIGRSRAILCVVRKNDDAERLDETDVDLQQSTVPTTDLRDAYPVVSVEESLANPWCEDNVH</sequence>
<gene>
    <name evidence="1" type="ORF">EVAR_29844_1</name>
</gene>
<name>A0A4C1VSX4_EUMVA</name>
<keyword evidence="2" id="KW-1185">Reference proteome</keyword>
<dbReference type="Proteomes" id="UP000299102">
    <property type="component" value="Unassembled WGS sequence"/>
</dbReference>
<accession>A0A4C1VSX4</accession>
<reference evidence="1 2" key="1">
    <citation type="journal article" date="2019" name="Commun. Biol.">
        <title>The bagworm genome reveals a unique fibroin gene that provides high tensile strength.</title>
        <authorList>
            <person name="Kono N."/>
            <person name="Nakamura H."/>
            <person name="Ohtoshi R."/>
            <person name="Tomita M."/>
            <person name="Numata K."/>
            <person name="Arakawa K."/>
        </authorList>
    </citation>
    <scope>NUCLEOTIDE SEQUENCE [LARGE SCALE GENOMIC DNA]</scope>
</reference>
<evidence type="ECO:0000313" key="2">
    <source>
        <dbReference type="Proteomes" id="UP000299102"/>
    </source>
</evidence>